<evidence type="ECO:0008006" key="3">
    <source>
        <dbReference type="Google" id="ProtNLM"/>
    </source>
</evidence>
<evidence type="ECO:0000313" key="2">
    <source>
        <dbReference type="Proteomes" id="UP000468668"/>
    </source>
</evidence>
<name>A0A6N6NS67_9ACTN</name>
<sequence length="178" mass="20468">MTYEQALADAGSAFLLKKKLESKELHKLTRGAYSKIEHPDPLVLAHVLYPEAVITMDSALYAHDLTDVIPDEVHLATSRSSTRIARPGYRQYFTEDALLTPGTMDVERDGGTARMYNRERMLVEVMRRQASLPLDYYKEVISSYRKIADELDIALVEDYMALFKKNDFMFDILQREVL</sequence>
<proteinExistence type="predicted"/>
<dbReference type="Proteomes" id="UP000468668">
    <property type="component" value="Unassembled WGS sequence"/>
</dbReference>
<protein>
    <recommendedName>
        <fullName evidence="3">Transcriptional regulator</fullName>
    </recommendedName>
</protein>
<organism evidence="1 2">
    <name type="scientific">Ellagibacter isourolithinifaciens</name>
    <dbReference type="NCBI Taxonomy" id="2137581"/>
    <lineage>
        <taxon>Bacteria</taxon>
        <taxon>Bacillati</taxon>
        <taxon>Actinomycetota</taxon>
        <taxon>Coriobacteriia</taxon>
        <taxon>Eggerthellales</taxon>
        <taxon>Eggerthellaceae</taxon>
        <taxon>Ellagibacter</taxon>
    </lineage>
</organism>
<comment type="caution">
    <text evidence="1">The sequence shown here is derived from an EMBL/GenBank/DDBJ whole genome shotgun (WGS) entry which is preliminary data.</text>
</comment>
<reference evidence="1 2" key="1">
    <citation type="submission" date="2019-09" db="EMBL/GenBank/DDBJ databases">
        <title>Whole genome shotgun sequencing (WGS) of Ellagibacter isourolithinifaciens DSM 104140(T) and Adlercreutzia muris DSM 29508(T).</title>
        <authorList>
            <person name="Stoll D.A."/>
            <person name="Danylec N."/>
            <person name="Huch M."/>
        </authorList>
    </citation>
    <scope>NUCLEOTIDE SEQUENCE [LARGE SCALE GENOMIC DNA]</scope>
    <source>
        <strain evidence="1 2">DSM 104140</strain>
    </source>
</reference>
<dbReference type="EMBL" id="WAJR01000011">
    <property type="protein sequence ID" value="KAB1640520.1"/>
    <property type="molecule type" value="Genomic_DNA"/>
</dbReference>
<gene>
    <name evidence="1" type="ORF">F8C90_05865</name>
</gene>
<keyword evidence="2" id="KW-1185">Reference proteome</keyword>
<dbReference type="AlphaFoldDB" id="A0A6N6NS67"/>
<accession>A0A6N6NS67</accession>
<evidence type="ECO:0000313" key="1">
    <source>
        <dbReference type="EMBL" id="KAB1640520.1"/>
    </source>
</evidence>